<dbReference type="RefSeq" id="WP_005520956.1">
    <property type="nucleotide sequence ID" value="NZ_CAUOLB010000040.1"/>
</dbReference>
<evidence type="ECO:0000313" key="3">
    <source>
        <dbReference type="Proteomes" id="UP000249886"/>
    </source>
</evidence>
<reference evidence="2 3" key="1">
    <citation type="submission" date="2018-06" db="EMBL/GenBank/DDBJ databases">
        <authorList>
            <consortium name="Pathogen Informatics"/>
            <person name="Doyle S."/>
        </authorList>
    </citation>
    <scope>NUCLEOTIDE SEQUENCE [LARGE SCALE GENOMIC DNA]</scope>
    <source>
        <strain evidence="2 3">NCTC10254</strain>
    </source>
</reference>
<comment type="caution">
    <text evidence="2">The sequence shown here is derived from an EMBL/GenBank/DDBJ whole genome shotgun (WGS) entry which is preliminary data.</text>
</comment>
<organism evidence="2 3">
    <name type="scientific">Corynebacterium matruchotii</name>
    <dbReference type="NCBI Taxonomy" id="43768"/>
    <lineage>
        <taxon>Bacteria</taxon>
        <taxon>Bacillati</taxon>
        <taxon>Actinomycetota</taxon>
        <taxon>Actinomycetes</taxon>
        <taxon>Mycobacteriales</taxon>
        <taxon>Corynebacteriaceae</taxon>
        <taxon>Corynebacterium</taxon>
    </lineage>
</organism>
<feature type="transmembrane region" description="Helical" evidence="1">
    <location>
        <begin position="6"/>
        <end position="23"/>
    </location>
</feature>
<protein>
    <submittedName>
        <fullName evidence="2">Putative secreted protein</fullName>
    </submittedName>
</protein>
<name>A0A6H9XAU1_9CORY</name>
<dbReference type="AlphaFoldDB" id="A0A6H9XAU1"/>
<keyword evidence="1" id="KW-1133">Transmembrane helix</keyword>
<dbReference type="GeneID" id="84574010"/>
<keyword evidence="1" id="KW-0472">Membrane</keyword>
<keyword evidence="1" id="KW-0812">Transmembrane</keyword>
<accession>A0A6H9XAU1</accession>
<evidence type="ECO:0000313" key="2">
    <source>
        <dbReference type="EMBL" id="SPW30697.1"/>
    </source>
</evidence>
<sequence length="152" mass="16778">MDPTTIIAIIIAVIITIALYWASSTANRLHRLHVRTDAARQSLQASLDRRAAVLAACEPQFTALAHSTESIPLQYETFAQRAEKERQISVAIAGLTDPTPGSIVDAEARVQLAHRFYNDAVSDTRALRVQPLVRILRLGGTARLPEYFELTT</sequence>
<dbReference type="Proteomes" id="UP000249886">
    <property type="component" value="Unassembled WGS sequence"/>
</dbReference>
<evidence type="ECO:0000256" key="1">
    <source>
        <dbReference type="SAM" id="Phobius"/>
    </source>
</evidence>
<dbReference type="EMBL" id="UARK01000023">
    <property type="protein sequence ID" value="SPW30697.1"/>
    <property type="molecule type" value="Genomic_DNA"/>
</dbReference>
<proteinExistence type="predicted"/>
<gene>
    <name evidence="2" type="ORF">NCTC10254_01798</name>
</gene>